<dbReference type="PROSITE" id="PS51257">
    <property type="entry name" value="PROKAR_LIPOPROTEIN"/>
    <property type="match status" value="1"/>
</dbReference>
<keyword evidence="2" id="KW-1185">Reference proteome</keyword>
<protein>
    <recommendedName>
        <fullName evidence="3">PKD domain-containing protein</fullName>
    </recommendedName>
</protein>
<gene>
    <name evidence="1" type="ORF">EZ315_03490</name>
</gene>
<reference evidence="1 2" key="1">
    <citation type="submission" date="2019-02" db="EMBL/GenBank/DDBJ databases">
        <title>Isolation and identification of novel species under the genus Muribaculum.</title>
        <authorList>
            <person name="Miyake S."/>
            <person name="Ding Y."/>
            <person name="Low A."/>
            <person name="Soh M."/>
            <person name="Seedorf H."/>
        </authorList>
    </citation>
    <scope>NUCLEOTIDE SEQUENCE [LARGE SCALE GENOMIC DNA]</scope>
    <source>
        <strain evidence="1 2">TLL-A3</strain>
    </source>
</reference>
<evidence type="ECO:0000313" key="2">
    <source>
        <dbReference type="Proteomes" id="UP000297635"/>
    </source>
</evidence>
<accession>A0A4Z0V4S6</accession>
<dbReference type="Proteomes" id="UP000297635">
    <property type="component" value="Unassembled WGS sequence"/>
</dbReference>
<name>A0A4Z0V4S6_9BACT</name>
<dbReference type="AlphaFoldDB" id="A0A4Z0V4S6"/>
<organism evidence="1 2">
    <name type="scientific">Duncaniella freteri</name>
    <dbReference type="NCBI Taxonomy" id="2530391"/>
    <lineage>
        <taxon>Bacteria</taxon>
        <taxon>Pseudomonadati</taxon>
        <taxon>Bacteroidota</taxon>
        <taxon>Bacteroidia</taxon>
        <taxon>Bacteroidales</taxon>
        <taxon>Muribaculaceae</taxon>
        <taxon>Duncaniella</taxon>
    </lineage>
</organism>
<dbReference type="Pfam" id="PF16407">
    <property type="entry name" value="PKD_2"/>
    <property type="match status" value="1"/>
</dbReference>
<dbReference type="InterPro" id="IPR032183">
    <property type="entry name" value="PKD-like"/>
</dbReference>
<dbReference type="GeneID" id="82148842"/>
<dbReference type="RefSeq" id="WP_135470658.1">
    <property type="nucleotide sequence ID" value="NZ_CASJDB010000021.1"/>
</dbReference>
<comment type="caution">
    <text evidence="1">The sequence shown here is derived from an EMBL/GenBank/DDBJ whole genome shotgun (WGS) entry which is preliminary data.</text>
</comment>
<proteinExistence type="predicted"/>
<dbReference type="EMBL" id="SJSA01000001">
    <property type="protein sequence ID" value="TGG39811.1"/>
    <property type="molecule type" value="Genomic_DNA"/>
</dbReference>
<evidence type="ECO:0000313" key="1">
    <source>
        <dbReference type="EMBL" id="TGG39811.1"/>
    </source>
</evidence>
<sequence length="548" mass="62222">MKKLLYLPAVIAGLWLSSCSDDIGNYDYKDINEVSVDPNAPGSVEEGKTYELFAYLDHFNFDPQLNSTFGKTDENAYEYEWKVIPVGAIWESVDESKIVIATTRKLTDVVSLSPGTYSAFFNVKDKETGITWTTQFRLQIKSMTEEGWLVLCDNEGKTRLDLICNRNEEEEFASHDILNTYDNDAITDIEDIGRPVKLLFDRYQQSYSRAMLVTDKDTYCFDGDVFKVGEQNSLRWHFGDSNHPVRIKASMNSANAGSNNNLWVIIDDNDEIYTLNNTTQGSMFEFPITKLQGTEPFTPAPFIAANINQQAFSPGKEGQGSNPSVMYDATNRQFVEIKHGSYYPSVMDFSGDKQLFQNPTGRDMVFMAPSRHGPIYAVLRDPSTKETYFYGFMMHGNGKSNADSEGWNVQVCHGKINGPGVENATLFAFHPLHNYIFYAVGGSIYRFNWLMPDTPATEVINLSGEEISVLKFNSFRGPFPEYSNASYWQYSRNYRLVVGSNATALPQEECGNVRFYNVPDLMQPLSLHKEHNEFGKIIDIVYKERLKK</sequence>
<evidence type="ECO:0008006" key="3">
    <source>
        <dbReference type="Google" id="ProtNLM"/>
    </source>
</evidence>